<dbReference type="InterPro" id="IPR016147">
    <property type="entry name" value="Pili_assmbl_chaperone_N"/>
</dbReference>
<keyword evidence="6 7" id="KW-0143">Chaperone</keyword>
<sequence>MKVAVCCALLMFSMSAFSGIQVGATRVIYNGASQSSSLSIKNDSEDTYMVQTWLDTGDPTQNPKGLPILVTPPILKLASNKEAVLRFIYSGQGLPQNKESLFWINIQEIPPAPKLENVLQVAIRTRVKLFYRPAALKIDLYKQAQALVWRRQGNELLVSNGGPAHVTLGLLKFEKAGQIACAVDGGMLLPEGSLRIELASACPTDSEFSFSFINDYGGHTEIKNIRLDR</sequence>
<evidence type="ECO:0000256" key="8">
    <source>
        <dbReference type="SAM" id="SignalP"/>
    </source>
</evidence>
<dbReference type="Pfam" id="PF02753">
    <property type="entry name" value="PapD_C"/>
    <property type="match status" value="1"/>
</dbReference>
<feature type="signal peptide" evidence="8">
    <location>
        <begin position="1"/>
        <end position="18"/>
    </location>
</feature>
<dbReference type="InterPro" id="IPR050643">
    <property type="entry name" value="Periplasmic_pilus_chap"/>
</dbReference>
<feature type="domain" description="Pili assembly chaperone N-terminal" evidence="9">
    <location>
        <begin position="19"/>
        <end position="136"/>
    </location>
</feature>
<dbReference type="InterPro" id="IPR001829">
    <property type="entry name" value="Pili_assmbl_chaperone_bac"/>
</dbReference>
<dbReference type="InterPro" id="IPR013783">
    <property type="entry name" value="Ig-like_fold"/>
</dbReference>
<proteinExistence type="inferred from homology"/>
<dbReference type="PANTHER" id="PTHR30251">
    <property type="entry name" value="PILUS ASSEMBLY CHAPERONE"/>
    <property type="match status" value="1"/>
</dbReference>
<dbReference type="SUPFAM" id="SSF49584">
    <property type="entry name" value="Periplasmic chaperone C-domain"/>
    <property type="match status" value="1"/>
</dbReference>
<gene>
    <name evidence="11" type="primary">fimC_1</name>
    <name evidence="11" type="ORF">NCTC10392_02501</name>
</gene>
<name>A0A379ICN5_PSEFL</name>
<feature type="chain" id="PRO_5017020720" evidence="8">
    <location>
        <begin position="19"/>
        <end position="229"/>
    </location>
</feature>
<evidence type="ECO:0000256" key="3">
    <source>
        <dbReference type="ARBA" id="ARBA00022558"/>
    </source>
</evidence>
<keyword evidence="5" id="KW-0574">Periplasm</keyword>
<comment type="subcellular location">
    <subcellularLocation>
        <location evidence="1 7">Periplasm</location>
    </subcellularLocation>
</comment>
<keyword evidence="4 8" id="KW-0732">Signal</keyword>
<dbReference type="Gene3D" id="2.60.40.10">
    <property type="entry name" value="Immunoglobulins"/>
    <property type="match status" value="2"/>
</dbReference>
<evidence type="ECO:0000313" key="11">
    <source>
        <dbReference type="EMBL" id="SUD30579.1"/>
    </source>
</evidence>
<dbReference type="Pfam" id="PF00345">
    <property type="entry name" value="PapD_N"/>
    <property type="match status" value="1"/>
</dbReference>
<dbReference type="InterPro" id="IPR008962">
    <property type="entry name" value="PapD-like_sf"/>
</dbReference>
<dbReference type="Proteomes" id="UP000255125">
    <property type="component" value="Unassembled WGS sequence"/>
</dbReference>
<reference evidence="11 12" key="1">
    <citation type="submission" date="2018-06" db="EMBL/GenBank/DDBJ databases">
        <authorList>
            <consortium name="Pathogen Informatics"/>
            <person name="Doyle S."/>
        </authorList>
    </citation>
    <scope>NUCLEOTIDE SEQUENCE [LARGE SCALE GENOMIC DNA]</scope>
    <source>
        <strain evidence="11 12">NCTC10392</strain>
    </source>
</reference>
<dbReference type="InterPro" id="IPR016148">
    <property type="entry name" value="Pili_assmbl_chaperone_C"/>
</dbReference>
<dbReference type="PROSITE" id="PS00635">
    <property type="entry name" value="PILI_CHAPERONE"/>
    <property type="match status" value="1"/>
</dbReference>
<evidence type="ECO:0000256" key="7">
    <source>
        <dbReference type="RuleBase" id="RU003918"/>
    </source>
</evidence>
<protein>
    <submittedName>
        <fullName evidence="11">Putative type 1 pili assembly chaperone</fullName>
    </submittedName>
</protein>
<dbReference type="AlphaFoldDB" id="A0A379ICN5"/>
<evidence type="ECO:0000256" key="6">
    <source>
        <dbReference type="ARBA" id="ARBA00023186"/>
    </source>
</evidence>
<evidence type="ECO:0000256" key="2">
    <source>
        <dbReference type="ARBA" id="ARBA00007399"/>
    </source>
</evidence>
<accession>A0A379ICN5</accession>
<dbReference type="OrthoDB" id="9131059at2"/>
<dbReference type="InterPro" id="IPR018046">
    <property type="entry name" value="Pili_assmbl_chaperone_CS"/>
</dbReference>
<dbReference type="PANTHER" id="PTHR30251:SF11">
    <property type="entry name" value="CHAPERONE PROTEIN FIMC-RELATED"/>
    <property type="match status" value="1"/>
</dbReference>
<comment type="similarity">
    <text evidence="2 7">Belongs to the periplasmic pilus chaperone family.</text>
</comment>
<dbReference type="EMBL" id="UGUS01000002">
    <property type="protein sequence ID" value="SUD30579.1"/>
    <property type="molecule type" value="Genomic_DNA"/>
</dbReference>
<evidence type="ECO:0000256" key="1">
    <source>
        <dbReference type="ARBA" id="ARBA00004418"/>
    </source>
</evidence>
<dbReference type="SUPFAM" id="SSF49354">
    <property type="entry name" value="PapD-like"/>
    <property type="match status" value="1"/>
</dbReference>
<keyword evidence="3" id="KW-1029">Fimbrium biogenesis</keyword>
<evidence type="ECO:0000259" key="10">
    <source>
        <dbReference type="Pfam" id="PF02753"/>
    </source>
</evidence>
<evidence type="ECO:0000313" key="12">
    <source>
        <dbReference type="Proteomes" id="UP000255125"/>
    </source>
</evidence>
<dbReference type="GO" id="GO:0071555">
    <property type="term" value="P:cell wall organization"/>
    <property type="evidence" value="ECO:0007669"/>
    <property type="project" value="InterPro"/>
</dbReference>
<feature type="domain" description="Pili assembly chaperone C-terminal" evidence="10">
    <location>
        <begin position="158"/>
        <end position="220"/>
    </location>
</feature>
<evidence type="ECO:0000259" key="9">
    <source>
        <dbReference type="Pfam" id="PF00345"/>
    </source>
</evidence>
<evidence type="ECO:0000256" key="5">
    <source>
        <dbReference type="ARBA" id="ARBA00022764"/>
    </source>
</evidence>
<dbReference type="KEGG" id="pfn:HZ99_01790"/>
<dbReference type="GO" id="GO:0030288">
    <property type="term" value="C:outer membrane-bounded periplasmic space"/>
    <property type="evidence" value="ECO:0007669"/>
    <property type="project" value="InterPro"/>
</dbReference>
<dbReference type="PRINTS" id="PR00969">
    <property type="entry name" value="CHAPERONPILI"/>
</dbReference>
<evidence type="ECO:0000256" key="4">
    <source>
        <dbReference type="ARBA" id="ARBA00022729"/>
    </source>
</evidence>
<organism evidence="11 12">
    <name type="scientific">Pseudomonas fluorescens</name>
    <dbReference type="NCBI Taxonomy" id="294"/>
    <lineage>
        <taxon>Bacteria</taxon>
        <taxon>Pseudomonadati</taxon>
        <taxon>Pseudomonadota</taxon>
        <taxon>Gammaproteobacteria</taxon>
        <taxon>Pseudomonadales</taxon>
        <taxon>Pseudomonadaceae</taxon>
        <taxon>Pseudomonas</taxon>
    </lineage>
</organism>
<dbReference type="InterPro" id="IPR036316">
    <property type="entry name" value="Pili_assmbl_chap_C_dom_sf"/>
</dbReference>